<accession>A0AAV4VFB4</accession>
<evidence type="ECO:0000313" key="1">
    <source>
        <dbReference type="EMBL" id="GIY68238.1"/>
    </source>
</evidence>
<organism evidence="1 2">
    <name type="scientific">Caerostris darwini</name>
    <dbReference type="NCBI Taxonomy" id="1538125"/>
    <lineage>
        <taxon>Eukaryota</taxon>
        <taxon>Metazoa</taxon>
        <taxon>Ecdysozoa</taxon>
        <taxon>Arthropoda</taxon>
        <taxon>Chelicerata</taxon>
        <taxon>Arachnida</taxon>
        <taxon>Araneae</taxon>
        <taxon>Araneomorphae</taxon>
        <taxon>Entelegynae</taxon>
        <taxon>Araneoidea</taxon>
        <taxon>Araneidae</taxon>
        <taxon>Caerostris</taxon>
    </lineage>
</organism>
<sequence>MEMIPNESRSDLPALPPKEDFRAFSFRPLTPPSTPLNPNTLRFSRFPGSRNCFPRCLLIPPPTVRFSFSRAQPFRNTRWWKGRHNVCHFERNKPSDVKDWERMRGREWIELIWCLPL</sequence>
<reference evidence="1 2" key="1">
    <citation type="submission" date="2021-06" db="EMBL/GenBank/DDBJ databases">
        <title>Caerostris darwini draft genome.</title>
        <authorList>
            <person name="Kono N."/>
            <person name="Arakawa K."/>
        </authorList>
    </citation>
    <scope>NUCLEOTIDE SEQUENCE [LARGE SCALE GENOMIC DNA]</scope>
</reference>
<evidence type="ECO:0000313" key="2">
    <source>
        <dbReference type="Proteomes" id="UP001054837"/>
    </source>
</evidence>
<comment type="caution">
    <text evidence="1">The sequence shown here is derived from an EMBL/GenBank/DDBJ whole genome shotgun (WGS) entry which is preliminary data.</text>
</comment>
<gene>
    <name evidence="1" type="ORF">CDAR_423951</name>
</gene>
<dbReference type="EMBL" id="BPLQ01012846">
    <property type="protein sequence ID" value="GIY68238.1"/>
    <property type="molecule type" value="Genomic_DNA"/>
</dbReference>
<dbReference type="AlphaFoldDB" id="A0AAV4VFB4"/>
<name>A0AAV4VFB4_9ARAC</name>
<dbReference type="Proteomes" id="UP001054837">
    <property type="component" value="Unassembled WGS sequence"/>
</dbReference>
<protein>
    <submittedName>
        <fullName evidence="1">Uncharacterized protein</fullName>
    </submittedName>
</protein>
<keyword evidence="2" id="KW-1185">Reference proteome</keyword>
<proteinExistence type="predicted"/>